<dbReference type="InterPro" id="IPR011115">
    <property type="entry name" value="SecA_DEAD"/>
</dbReference>
<keyword evidence="4" id="KW-1185">Reference proteome</keyword>
<dbReference type="InterPro" id="IPR027417">
    <property type="entry name" value="P-loop_NTPase"/>
</dbReference>
<proteinExistence type="predicted"/>
<reference evidence="2 4" key="1">
    <citation type="journal article" date="2014" name="BMC Genomics">
        <title>Genome sequence of Anopheles sinensis provides insight into genetics basis of mosquito competence for malaria parasites.</title>
        <authorList>
            <person name="Zhou D."/>
            <person name="Zhang D."/>
            <person name="Ding G."/>
            <person name="Shi L."/>
            <person name="Hou Q."/>
            <person name="Ye Y."/>
            <person name="Xu Y."/>
            <person name="Zhou H."/>
            <person name="Xiong C."/>
            <person name="Li S."/>
            <person name="Yu J."/>
            <person name="Hong S."/>
            <person name="Yu X."/>
            <person name="Zou P."/>
            <person name="Chen C."/>
            <person name="Chang X."/>
            <person name="Wang W."/>
            <person name="Lv Y."/>
            <person name="Sun Y."/>
            <person name="Ma L."/>
            <person name="Shen B."/>
            <person name="Zhu C."/>
        </authorList>
    </citation>
    <scope>NUCLEOTIDE SEQUENCE [LARGE SCALE GENOMIC DNA]</scope>
</reference>
<evidence type="ECO:0000313" key="3">
    <source>
        <dbReference type="EnsemblMetazoa" id="ASIC005010-PA"/>
    </source>
</evidence>
<name>A0A084VIP5_ANOSI</name>
<dbReference type="SUPFAM" id="SSF52540">
    <property type="entry name" value="P-loop containing nucleoside triphosphate hydrolases"/>
    <property type="match status" value="1"/>
</dbReference>
<dbReference type="Pfam" id="PF07517">
    <property type="entry name" value="SecA_DEAD"/>
    <property type="match status" value="1"/>
</dbReference>
<dbReference type="EnsemblMetazoa" id="ASIC005010-RA">
    <property type="protein sequence ID" value="ASIC005010-PA"/>
    <property type="gene ID" value="ASIC005010"/>
</dbReference>
<dbReference type="VEuPathDB" id="VectorBase:ASIC005010"/>
<evidence type="ECO:0000313" key="4">
    <source>
        <dbReference type="Proteomes" id="UP000030765"/>
    </source>
</evidence>
<sequence length="407" mass="46484">MTSEYIGQEGILHYLQYRLSCEGIHVSCEEMYFVINFILSYCLAGVQVQYTFAWLIAAYPQRNWIDELILMHLENHFRKLLDEKPKWRGYLSKIHNKEVLVLLSAKLDHAKSITIDRMETVLYLLSNIQSGSFSLEALELTEWPYVLKEKYWLNKLNRLCDAVQGCEDSSTTCYYVLSVENIYTTEMVESLLTIFTSKVSEANFSPNKLTTVLSNFHTAKWNLSEADLQDLKNATLDEWIDGMDGKYTTYRGERTIRQLVALIRCNGNSSEQVKNNLPNIEKSINQINDATYEVENDTIHSLESELFAKHIEVVAKFTEEDINIWLEQRQRAIKGNVEIDSLEILAVINRAVELKRGFSLRDTQKLAVLALLANDRSTLAQVSTGEGKSLIVVAASIVIALGKQKST</sequence>
<evidence type="ECO:0000313" key="2">
    <source>
        <dbReference type="EMBL" id="KFB37839.1"/>
    </source>
</evidence>
<evidence type="ECO:0000259" key="1">
    <source>
        <dbReference type="Pfam" id="PF07517"/>
    </source>
</evidence>
<dbReference type="Proteomes" id="UP000030765">
    <property type="component" value="Unassembled WGS sequence"/>
</dbReference>
<dbReference type="STRING" id="74873.A0A084VIP5"/>
<dbReference type="GO" id="GO:0005524">
    <property type="term" value="F:ATP binding"/>
    <property type="evidence" value="ECO:0007669"/>
    <property type="project" value="InterPro"/>
</dbReference>
<feature type="domain" description="SecA DEAD-like N-terminal" evidence="1">
    <location>
        <begin position="274"/>
        <end position="404"/>
    </location>
</feature>
<dbReference type="GO" id="GO:0017038">
    <property type="term" value="P:protein import"/>
    <property type="evidence" value="ECO:0007669"/>
    <property type="project" value="InterPro"/>
</dbReference>
<gene>
    <name evidence="2" type="ORF">ZHAS_00005010</name>
</gene>
<accession>A0A084VIP5</accession>
<dbReference type="AlphaFoldDB" id="A0A084VIP5"/>
<organism evidence="2">
    <name type="scientific">Anopheles sinensis</name>
    <name type="common">Mosquito</name>
    <dbReference type="NCBI Taxonomy" id="74873"/>
    <lineage>
        <taxon>Eukaryota</taxon>
        <taxon>Metazoa</taxon>
        <taxon>Ecdysozoa</taxon>
        <taxon>Arthropoda</taxon>
        <taxon>Hexapoda</taxon>
        <taxon>Insecta</taxon>
        <taxon>Pterygota</taxon>
        <taxon>Neoptera</taxon>
        <taxon>Endopterygota</taxon>
        <taxon>Diptera</taxon>
        <taxon>Nematocera</taxon>
        <taxon>Culicoidea</taxon>
        <taxon>Culicidae</taxon>
        <taxon>Anophelinae</taxon>
        <taxon>Anopheles</taxon>
    </lineage>
</organism>
<dbReference type="EMBL" id="KE524854">
    <property type="protein sequence ID" value="KFB37839.1"/>
    <property type="molecule type" value="Genomic_DNA"/>
</dbReference>
<protein>
    <submittedName>
        <fullName evidence="2 3">Protein translocase subunit secA</fullName>
    </submittedName>
</protein>
<dbReference type="GO" id="GO:0016020">
    <property type="term" value="C:membrane"/>
    <property type="evidence" value="ECO:0007669"/>
    <property type="project" value="InterPro"/>
</dbReference>
<dbReference type="EMBL" id="ATLV01013377">
    <property type="status" value="NOT_ANNOTATED_CDS"/>
    <property type="molecule type" value="Genomic_DNA"/>
</dbReference>
<reference evidence="3" key="2">
    <citation type="submission" date="2020-05" db="UniProtKB">
        <authorList>
            <consortium name="EnsemblMetazoa"/>
        </authorList>
    </citation>
    <scope>IDENTIFICATION</scope>
</reference>
<dbReference type="Gene3D" id="3.40.50.300">
    <property type="entry name" value="P-loop containing nucleotide triphosphate hydrolases"/>
    <property type="match status" value="1"/>
</dbReference>